<dbReference type="AlphaFoldDB" id="K1PGZ6"/>
<accession>K1PGZ6</accession>
<dbReference type="HOGENOM" id="CLU_3126396_0_0_1"/>
<name>K1PGZ6_MAGGI</name>
<protein>
    <submittedName>
        <fullName evidence="1">Uncharacterized protein</fullName>
    </submittedName>
</protein>
<reference evidence="1" key="1">
    <citation type="journal article" date="2012" name="Nature">
        <title>The oyster genome reveals stress adaptation and complexity of shell formation.</title>
        <authorList>
            <person name="Zhang G."/>
            <person name="Fang X."/>
            <person name="Guo X."/>
            <person name="Li L."/>
            <person name="Luo R."/>
            <person name="Xu F."/>
            <person name="Yang P."/>
            <person name="Zhang L."/>
            <person name="Wang X."/>
            <person name="Qi H."/>
            <person name="Xiong Z."/>
            <person name="Que H."/>
            <person name="Xie Y."/>
            <person name="Holland P.W."/>
            <person name="Paps J."/>
            <person name="Zhu Y."/>
            <person name="Wu F."/>
            <person name="Chen Y."/>
            <person name="Wang J."/>
            <person name="Peng C."/>
            <person name="Meng J."/>
            <person name="Yang L."/>
            <person name="Liu J."/>
            <person name="Wen B."/>
            <person name="Zhang N."/>
            <person name="Huang Z."/>
            <person name="Zhu Q."/>
            <person name="Feng Y."/>
            <person name="Mount A."/>
            <person name="Hedgecock D."/>
            <person name="Xu Z."/>
            <person name="Liu Y."/>
            <person name="Domazet-Loso T."/>
            <person name="Du Y."/>
            <person name="Sun X."/>
            <person name="Zhang S."/>
            <person name="Liu B."/>
            <person name="Cheng P."/>
            <person name="Jiang X."/>
            <person name="Li J."/>
            <person name="Fan D."/>
            <person name="Wang W."/>
            <person name="Fu W."/>
            <person name="Wang T."/>
            <person name="Wang B."/>
            <person name="Zhang J."/>
            <person name="Peng Z."/>
            <person name="Li Y."/>
            <person name="Li N."/>
            <person name="Wang J."/>
            <person name="Chen M."/>
            <person name="He Y."/>
            <person name="Tan F."/>
            <person name="Song X."/>
            <person name="Zheng Q."/>
            <person name="Huang R."/>
            <person name="Yang H."/>
            <person name="Du X."/>
            <person name="Chen L."/>
            <person name="Yang M."/>
            <person name="Gaffney P.M."/>
            <person name="Wang S."/>
            <person name="Luo L."/>
            <person name="She Z."/>
            <person name="Ming Y."/>
            <person name="Huang W."/>
            <person name="Zhang S."/>
            <person name="Huang B."/>
            <person name="Zhang Y."/>
            <person name="Qu T."/>
            <person name="Ni P."/>
            <person name="Miao G."/>
            <person name="Wang J."/>
            <person name="Wang Q."/>
            <person name="Steinberg C.E."/>
            <person name="Wang H."/>
            <person name="Li N."/>
            <person name="Qian L."/>
            <person name="Zhang G."/>
            <person name="Li Y."/>
            <person name="Yang H."/>
            <person name="Liu X."/>
            <person name="Wang J."/>
            <person name="Yin Y."/>
            <person name="Wang J."/>
        </authorList>
    </citation>
    <scope>NUCLEOTIDE SEQUENCE [LARGE SCALE GENOMIC DNA]</scope>
    <source>
        <strain evidence="1">05x7-T-G4-1.051#20</strain>
    </source>
</reference>
<dbReference type="EMBL" id="JH816014">
    <property type="protein sequence ID" value="EKC23182.1"/>
    <property type="molecule type" value="Genomic_DNA"/>
</dbReference>
<dbReference type="InParanoid" id="K1PGZ6"/>
<gene>
    <name evidence="1" type="ORF">CGI_10017346</name>
</gene>
<evidence type="ECO:0000313" key="1">
    <source>
        <dbReference type="EMBL" id="EKC23182.1"/>
    </source>
</evidence>
<sequence length="50" mass="5750">MPKTTKIWPAYFHRAAMVGESFIGGHDVYTGNYLPPKKRKAAEKSKKQRK</sequence>
<organism evidence="1">
    <name type="scientific">Magallana gigas</name>
    <name type="common">Pacific oyster</name>
    <name type="synonym">Crassostrea gigas</name>
    <dbReference type="NCBI Taxonomy" id="29159"/>
    <lineage>
        <taxon>Eukaryota</taxon>
        <taxon>Metazoa</taxon>
        <taxon>Spiralia</taxon>
        <taxon>Lophotrochozoa</taxon>
        <taxon>Mollusca</taxon>
        <taxon>Bivalvia</taxon>
        <taxon>Autobranchia</taxon>
        <taxon>Pteriomorphia</taxon>
        <taxon>Ostreida</taxon>
        <taxon>Ostreoidea</taxon>
        <taxon>Ostreidae</taxon>
        <taxon>Magallana</taxon>
    </lineage>
</organism>
<proteinExistence type="predicted"/>